<comment type="caution">
    <text evidence="1">The sequence shown here is derived from an EMBL/GenBank/DDBJ whole genome shotgun (WGS) entry which is preliminary data.</text>
</comment>
<keyword evidence="2" id="KW-1185">Reference proteome</keyword>
<proteinExistence type="predicted"/>
<reference evidence="1" key="1">
    <citation type="journal article" date="2014" name="Genome Announc.">
        <title>Draft Genome Sequences of Three Alkaliphilic Bacillus Strains, Bacillus wakoensis JCM 9140T, Bacillus akibai JCM 9157T, and Bacillus hemicellulosilyticus JCM 9152T.</title>
        <authorList>
            <person name="Yuki M."/>
            <person name="Oshima K."/>
            <person name="Suda W."/>
            <person name="Oshida Y."/>
            <person name="Kitamura K."/>
            <person name="Iida T."/>
            <person name="Hattori M."/>
            <person name="Ohkuma M."/>
        </authorList>
    </citation>
    <scope>NUCLEOTIDE SEQUENCE [LARGE SCALE GENOMIC DNA]</scope>
    <source>
        <strain evidence="1">JCM 9152</strain>
    </source>
</reference>
<dbReference type="Proteomes" id="UP000018895">
    <property type="component" value="Unassembled WGS sequence"/>
</dbReference>
<sequence>MIKRIVAIGLVVIGLTACGTGNQGEKRSSVAANDLDVYNVQQTTVEVTEGDFIYRLVSKKDHYKDEEVQLYAELEYVGEKDEIAIYHAASPFYFPMKEEMRGFNINYPMNEPLVETILQQGEPYREEYQRSGWYSDQDEEEYQYFMKDFLENGFPNGYYIVNGFADFYVGPENEEKDMYRMEGQIDFKVGES</sequence>
<dbReference type="OrthoDB" id="2426241at2"/>
<gene>
    <name evidence="1" type="ORF">JCM9152_4083</name>
</gene>
<dbReference type="EMBL" id="BAUU01000039">
    <property type="protein sequence ID" value="GAE32546.1"/>
    <property type="molecule type" value="Genomic_DNA"/>
</dbReference>
<name>W4QKE0_9BACI</name>
<organism evidence="1 2">
    <name type="scientific">Halalkalibacter hemicellulosilyticusJCM 9152</name>
    <dbReference type="NCBI Taxonomy" id="1236971"/>
    <lineage>
        <taxon>Bacteria</taxon>
        <taxon>Bacillati</taxon>
        <taxon>Bacillota</taxon>
        <taxon>Bacilli</taxon>
        <taxon>Bacillales</taxon>
        <taxon>Bacillaceae</taxon>
        <taxon>Halalkalibacter</taxon>
    </lineage>
</organism>
<evidence type="ECO:0008006" key="3">
    <source>
        <dbReference type="Google" id="ProtNLM"/>
    </source>
</evidence>
<dbReference type="PROSITE" id="PS51257">
    <property type="entry name" value="PROKAR_LIPOPROTEIN"/>
    <property type="match status" value="1"/>
</dbReference>
<dbReference type="AlphaFoldDB" id="W4QKE0"/>
<accession>W4QKE0</accession>
<protein>
    <recommendedName>
        <fullName evidence="3">Lipoprotein</fullName>
    </recommendedName>
</protein>
<evidence type="ECO:0000313" key="1">
    <source>
        <dbReference type="EMBL" id="GAE32546.1"/>
    </source>
</evidence>
<dbReference type="RefSeq" id="WP_035346863.1">
    <property type="nucleotide sequence ID" value="NZ_BAUU01000039.1"/>
</dbReference>
<evidence type="ECO:0000313" key="2">
    <source>
        <dbReference type="Proteomes" id="UP000018895"/>
    </source>
</evidence>